<keyword evidence="4" id="KW-1185">Reference proteome</keyword>
<sequence>MKYFKKIIIATSLIFTMLGISSNANAVLITQDLMEGSDVIGTISINTDDADIFGGFGEAYAAVSFNFLGFDIPGEDVLFFQAIFNPDNLYAGIEFLNFDVDFALVGWAIDGYYDAFDNPDFNYFSVFDAQGLFYAGNLSLGQASVVSEPTSIALFSMMLVLMGLRLKKRA</sequence>
<evidence type="ECO:0000256" key="1">
    <source>
        <dbReference type="SAM" id="Phobius"/>
    </source>
</evidence>
<feature type="chain" id="PRO_5037520657" description="PEP-CTERM protein-sorting domain-containing protein" evidence="2">
    <location>
        <begin position="27"/>
        <end position="170"/>
    </location>
</feature>
<feature type="transmembrane region" description="Helical" evidence="1">
    <location>
        <begin position="149"/>
        <end position="166"/>
    </location>
</feature>
<reference evidence="3" key="1">
    <citation type="submission" date="2021-03" db="EMBL/GenBank/DDBJ databases">
        <title>novel species isolated from a fishpond in China.</title>
        <authorList>
            <person name="Lu H."/>
            <person name="Cai Z."/>
        </authorList>
    </citation>
    <scope>NUCLEOTIDE SEQUENCE</scope>
    <source>
        <strain evidence="3">JCM 30855</strain>
    </source>
</reference>
<keyword evidence="1" id="KW-0812">Transmembrane</keyword>
<protein>
    <recommendedName>
        <fullName evidence="5">PEP-CTERM protein-sorting domain-containing protein</fullName>
    </recommendedName>
</protein>
<accession>A0A939DRY4</accession>
<dbReference type="Proteomes" id="UP000664654">
    <property type="component" value="Unassembled WGS sequence"/>
</dbReference>
<evidence type="ECO:0000313" key="4">
    <source>
        <dbReference type="Proteomes" id="UP000664654"/>
    </source>
</evidence>
<dbReference type="AlphaFoldDB" id="A0A939DRY4"/>
<evidence type="ECO:0000256" key="2">
    <source>
        <dbReference type="SAM" id="SignalP"/>
    </source>
</evidence>
<organism evidence="3 4">
    <name type="scientific">Bowmanella dokdonensis</name>
    <dbReference type="NCBI Taxonomy" id="751969"/>
    <lineage>
        <taxon>Bacteria</taxon>
        <taxon>Pseudomonadati</taxon>
        <taxon>Pseudomonadota</taxon>
        <taxon>Gammaproteobacteria</taxon>
        <taxon>Alteromonadales</taxon>
        <taxon>Alteromonadaceae</taxon>
        <taxon>Bowmanella</taxon>
    </lineage>
</organism>
<proteinExistence type="predicted"/>
<keyword evidence="2" id="KW-0732">Signal</keyword>
<evidence type="ECO:0008006" key="5">
    <source>
        <dbReference type="Google" id="ProtNLM"/>
    </source>
</evidence>
<keyword evidence="1" id="KW-1133">Transmembrane helix</keyword>
<feature type="signal peptide" evidence="2">
    <location>
        <begin position="1"/>
        <end position="26"/>
    </location>
</feature>
<name>A0A939DRY4_9ALTE</name>
<keyword evidence="1" id="KW-0472">Membrane</keyword>
<dbReference type="EMBL" id="JAFKCV010000013">
    <property type="protein sequence ID" value="MBN7827125.1"/>
    <property type="molecule type" value="Genomic_DNA"/>
</dbReference>
<gene>
    <name evidence="3" type="ORF">J0A66_17975</name>
</gene>
<dbReference type="RefSeq" id="WP_206575233.1">
    <property type="nucleotide sequence ID" value="NZ_JAFKCV010000013.1"/>
</dbReference>
<comment type="caution">
    <text evidence="3">The sequence shown here is derived from an EMBL/GenBank/DDBJ whole genome shotgun (WGS) entry which is preliminary data.</text>
</comment>
<evidence type="ECO:0000313" key="3">
    <source>
        <dbReference type="EMBL" id="MBN7827125.1"/>
    </source>
</evidence>